<accession>A0AAE0L569</accession>
<organism evidence="2 3">
    <name type="scientific">Cymbomonas tetramitiformis</name>
    <dbReference type="NCBI Taxonomy" id="36881"/>
    <lineage>
        <taxon>Eukaryota</taxon>
        <taxon>Viridiplantae</taxon>
        <taxon>Chlorophyta</taxon>
        <taxon>Pyramimonadophyceae</taxon>
        <taxon>Pyramimonadales</taxon>
        <taxon>Pyramimonadaceae</taxon>
        <taxon>Cymbomonas</taxon>
    </lineage>
</organism>
<evidence type="ECO:0000313" key="2">
    <source>
        <dbReference type="EMBL" id="KAK3272252.1"/>
    </source>
</evidence>
<keyword evidence="1" id="KW-0472">Membrane</keyword>
<protein>
    <submittedName>
        <fullName evidence="2">Uncharacterized protein</fullName>
    </submittedName>
</protein>
<keyword evidence="1" id="KW-1133">Transmembrane helix</keyword>
<reference evidence="2 3" key="1">
    <citation type="journal article" date="2015" name="Genome Biol. Evol.">
        <title>Comparative Genomics of a Bacterivorous Green Alga Reveals Evolutionary Causalities and Consequences of Phago-Mixotrophic Mode of Nutrition.</title>
        <authorList>
            <person name="Burns J.A."/>
            <person name="Paasch A."/>
            <person name="Narechania A."/>
            <person name="Kim E."/>
        </authorList>
    </citation>
    <scope>NUCLEOTIDE SEQUENCE [LARGE SCALE GENOMIC DNA]</scope>
    <source>
        <strain evidence="2 3">PLY_AMNH</strain>
    </source>
</reference>
<keyword evidence="3" id="KW-1185">Reference proteome</keyword>
<evidence type="ECO:0000313" key="3">
    <source>
        <dbReference type="Proteomes" id="UP001190700"/>
    </source>
</evidence>
<feature type="transmembrane region" description="Helical" evidence="1">
    <location>
        <begin position="21"/>
        <end position="40"/>
    </location>
</feature>
<feature type="non-terminal residue" evidence="2">
    <location>
        <position position="285"/>
    </location>
</feature>
<dbReference type="EMBL" id="LGRX02009072">
    <property type="protein sequence ID" value="KAK3272252.1"/>
    <property type="molecule type" value="Genomic_DNA"/>
</dbReference>
<evidence type="ECO:0000256" key="1">
    <source>
        <dbReference type="SAM" id="Phobius"/>
    </source>
</evidence>
<keyword evidence="1" id="KW-0812">Transmembrane</keyword>
<proteinExistence type="predicted"/>
<gene>
    <name evidence="2" type="ORF">CYMTET_19438</name>
</gene>
<comment type="caution">
    <text evidence="2">The sequence shown here is derived from an EMBL/GenBank/DDBJ whole genome shotgun (WGS) entry which is preliminary data.</text>
</comment>
<name>A0AAE0L569_9CHLO</name>
<dbReference type="AlphaFoldDB" id="A0AAE0L569"/>
<dbReference type="Proteomes" id="UP001190700">
    <property type="component" value="Unassembled WGS sequence"/>
</dbReference>
<sequence>MAKGHVQRSLEKLWRRYKNQARGLFLILAVLVIFLALYVFRGANRKAKKLEIVEAPLGLSTLVVWKHDLEPAFEPEVFEYNVLIKDYEEELMVTLISAPKDAQVIARVLPCANDKFYSAAPRASAAELAELAGRKGQQPYAKGERIKICNETRKFPLEFYYSPPFKAPPPPLHPPRVPPALPEPPAPFIQGEFADLMDDLIRSELKNSLVAKSPPPLIQPPAAPLQQDEFSDLPEVIKRVAPNTVIVEAGSGQGGRRLLADTPEKQLDQLEQTIIVGPFSYGLSK</sequence>